<evidence type="ECO:0000313" key="4">
    <source>
        <dbReference type="EMBL" id="MFC6201451.1"/>
    </source>
</evidence>
<dbReference type="EMBL" id="JBHSSE010000014">
    <property type="protein sequence ID" value="MFC6201451.1"/>
    <property type="molecule type" value="Genomic_DNA"/>
</dbReference>
<evidence type="ECO:0000256" key="1">
    <source>
        <dbReference type="SAM" id="Phobius"/>
    </source>
</evidence>
<keyword evidence="1" id="KW-0812">Transmembrane</keyword>
<gene>
    <name evidence="4" type="ORF">ACFP1L_06140</name>
</gene>
<dbReference type="Pfam" id="PF06030">
    <property type="entry name" value="WxLIP_PGBD"/>
    <property type="match status" value="1"/>
</dbReference>
<feature type="transmembrane region" description="Helical" evidence="1">
    <location>
        <begin position="295"/>
        <end position="316"/>
    </location>
</feature>
<feature type="domain" description="WxL Interacting Protein peptidoglycan binding" evidence="2">
    <location>
        <begin position="19"/>
        <end position="138"/>
    </location>
</feature>
<dbReference type="InterPro" id="IPR021759">
    <property type="entry name" value="WxLIP_HBD"/>
</dbReference>
<dbReference type="Proteomes" id="UP001596171">
    <property type="component" value="Unassembled WGS sequence"/>
</dbReference>
<keyword evidence="1" id="KW-0472">Membrane</keyword>
<accession>A0ABW1SIA9</accession>
<name>A0ABW1SIA9_9LACO</name>
<dbReference type="Pfam" id="PF11797">
    <property type="entry name" value="WxLIP_HBD"/>
    <property type="match status" value="1"/>
</dbReference>
<keyword evidence="1" id="KW-1133">Transmembrane helix</keyword>
<organism evidence="4 5">
    <name type="scientific">Lactiplantibacillus nangangensis</name>
    <dbReference type="NCBI Taxonomy" id="2559917"/>
    <lineage>
        <taxon>Bacteria</taxon>
        <taxon>Bacillati</taxon>
        <taxon>Bacillota</taxon>
        <taxon>Bacilli</taxon>
        <taxon>Lactobacillales</taxon>
        <taxon>Lactobacillaceae</taxon>
        <taxon>Lactiplantibacillus</taxon>
    </lineage>
</organism>
<dbReference type="RefSeq" id="WP_137617389.1">
    <property type="nucleotide sequence ID" value="NZ_BJDI01000028.1"/>
</dbReference>
<evidence type="ECO:0000313" key="5">
    <source>
        <dbReference type="Proteomes" id="UP001596171"/>
    </source>
</evidence>
<comment type="caution">
    <text evidence="4">The sequence shown here is derived from an EMBL/GenBank/DDBJ whole genome shotgun (WGS) entry which is preliminary data.</text>
</comment>
<protein>
    <submittedName>
        <fullName evidence="4">DUF916 and DUF3324 domain-containing protein</fullName>
    </submittedName>
</protein>
<keyword evidence="5" id="KW-1185">Reference proteome</keyword>
<proteinExistence type="predicted"/>
<sequence length="335" mass="36597">MSVMAFVGSVSVQANNVGFTVSPVASSKQVDKRASYFDLKLKPGTTEAVSVKVKNTSKEAMTINTSVSKATTSISGAVDYQKAVANKSVDLPADLGKLITTPTEKIQLAGGQTKTITYQIKMPSESFNGVLAGGITFLKPTEKGKSSGGMAINNQYAYTIAVVLHGDHDLTKNDLTLGKIKAKLVNARNTITIPLENHTAAFLNQVATNVKIYKRGGSKVVYQQKTAHGQMAPDSIYKMPLKVGDKTLSAGKYTGVVKVTSKKQHWTFKQNFEITSNEAKKLNQKAVITQKQTPWLLIISLILLILLIILLLIWYIRRKQKRINELEQALKDQGK</sequence>
<evidence type="ECO:0000259" key="3">
    <source>
        <dbReference type="Pfam" id="PF11797"/>
    </source>
</evidence>
<dbReference type="InterPro" id="IPR010317">
    <property type="entry name" value="WxLIP_PGBD"/>
</dbReference>
<feature type="domain" description="WxL Interacting Protein host binding" evidence="3">
    <location>
        <begin position="149"/>
        <end position="284"/>
    </location>
</feature>
<reference evidence="5" key="1">
    <citation type="journal article" date="2019" name="Int. J. Syst. Evol. Microbiol.">
        <title>The Global Catalogue of Microorganisms (GCM) 10K type strain sequencing project: providing services to taxonomists for standard genome sequencing and annotation.</title>
        <authorList>
            <consortium name="The Broad Institute Genomics Platform"/>
            <consortium name="The Broad Institute Genome Sequencing Center for Infectious Disease"/>
            <person name="Wu L."/>
            <person name="Ma J."/>
        </authorList>
    </citation>
    <scope>NUCLEOTIDE SEQUENCE [LARGE SCALE GENOMIC DNA]</scope>
    <source>
        <strain evidence="5">CCM 8930</strain>
    </source>
</reference>
<evidence type="ECO:0000259" key="2">
    <source>
        <dbReference type="Pfam" id="PF06030"/>
    </source>
</evidence>